<dbReference type="SUPFAM" id="SSF53697">
    <property type="entry name" value="SIS domain"/>
    <property type="match status" value="1"/>
</dbReference>
<sequence length="253" mass="29092">MNFEQYVEVNYDSLTMSEKEMLQFIVQHKELIVSKTIVEVGELLLTSKSTVLRLAKKIGFRGFTDMRYSIQDSISKTKSVDKIDLLSQLQMDIQKTFRFATELDFLPILKKIYEASQVILYATGFTQNNFTKELSNELFLSHRPNYLVSGETNFSMLADNLNKDDLVIITSLSGNTKGIQTTINKLNAKGVTIIGVTEFSDNFLKNNSTYQLFYEISRIDENPDLDSRSMSCLYIVLMILARKYREFVNKLVD</sequence>
<dbReference type="InterPro" id="IPR000281">
    <property type="entry name" value="HTH_RpiR"/>
</dbReference>
<dbReference type="GO" id="GO:0003677">
    <property type="term" value="F:DNA binding"/>
    <property type="evidence" value="ECO:0007669"/>
    <property type="project" value="UniProtKB-KW"/>
</dbReference>
<dbReference type="GO" id="GO:0003700">
    <property type="term" value="F:DNA-binding transcription factor activity"/>
    <property type="evidence" value="ECO:0007669"/>
    <property type="project" value="InterPro"/>
</dbReference>
<keyword evidence="1" id="KW-0805">Transcription regulation</keyword>
<dbReference type="Gene3D" id="1.10.10.10">
    <property type="entry name" value="Winged helix-like DNA-binding domain superfamily/Winged helix DNA-binding domain"/>
    <property type="match status" value="1"/>
</dbReference>
<dbReference type="InterPro" id="IPR009057">
    <property type="entry name" value="Homeodomain-like_sf"/>
</dbReference>
<proteinExistence type="predicted"/>
<dbReference type="InterPro" id="IPR046348">
    <property type="entry name" value="SIS_dom_sf"/>
</dbReference>
<keyword evidence="3" id="KW-0804">Transcription</keyword>
<keyword evidence="2" id="KW-0238">DNA-binding</keyword>
<dbReference type="Pfam" id="PF01380">
    <property type="entry name" value="SIS"/>
    <property type="match status" value="1"/>
</dbReference>
<evidence type="ECO:0000256" key="3">
    <source>
        <dbReference type="ARBA" id="ARBA00023163"/>
    </source>
</evidence>
<dbReference type="Gene3D" id="3.40.50.10490">
    <property type="entry name" value="Glucose-6-phosphate isomerase like protein, domain 1"/>
    <property type="match status" value="1"/>
</dbReference>
<evidence type="ECO:0000259" key="4">
    <source>
        <dbReference type="PROSITE" id="PS51071"/>
    </source>
</evidence>
<dbReference type="CDD" id="cd05013">
    <property type="entry name" value="SIS_RpiR"/>
    <property type="match status" value="1"/>
</dbReference>
<dbReference type="AlphaFoldDB" id="E1LQG2"/>
<comment type="caution">
    <text evidence="5">The sequence shown here is derived from an EMBL/GenBank/DDBJ whole genome shotgun (WGS) entry which is preliminary data.</text>
</comment>
<accession>E1LQG2</accession>
<evidence type="ECO:0000313" key="5">
    <source>
        <dbReference type="EMBL" id="EFO01296.1"/>
    </source>
</evidence>
<protein>
    <submittedName>
        <fullName evidence="5">SIS domain protein</fullName>
    </submittedName>
</protein>
<dbReference type="PANTHER" id="PTHR30514">
    <property type="entry name" value="GLUCOKINASE"/>
    <property type="match status" value="1"/>
</dbReference>
<dbReference type="GO" id="GO:1901135">
    <property type="term" value="P:carbohydrate derivative metabolic process"/>
    <property type="evidence" value="ECO:0007669"/>
    <property type="project" value="InterPro"/>
</dbReference>
<dbReference type="PROSITE" id="PS51071">
    <property type="entry name" value="HTH_RPIR"/>
    <property type="match status" value="1"/>
</dbReference>
<evidence type="ECO:0000256" key="1">
    <source>
        <dbReference type="ARBA" id="ARBA00023015"/>
    </source>
</evidence>
<name>E1LQG2_STRMT</name>
<dbReference type="InterPro" id="IPR036388">
    <property type="entry name" value="WH-like_DNA-bd_sf"/>
</dbReference>
<dbReference type="InterPro" id="IPR047640">
    <property type="entry name" value="RpiR-like"/>
</dbReference>
<feature type="domain" description="HTH rpiR-type" evidence="4">
    <location>
        <begin position="1"/>
        <end position="77"/>
    </location>
</feature>
<organism evidence="5 6">
    <name type="scientific">Streptococcus mitis SK597</name>
    <dbReference type="NCBI Taxonomy" id="585204"/>
    <lineage>
        <taxon>Bacteria</taxon>
        <taxon>Bacillati</taxon>
        <taxon>Bacillota</taxon>
        <taxon>Bacilli</taxon>
        <taxon>Lactobacillales</taxon>
        <taxon>Streptococcaceae</taxon>
        <taxon>Streptococcus</taxon>
        <taxon>Streptococcus mitis group</taxon>
    </lineage>
</organism>
<dbReference type="GO" id="GO:0097367">
    <property type="term" value="F:carbohydrate derivative binding"/>
    <property type="evidence" value="ECO:0007669"/>
    <property type="project" value="InterPro"/>
</dbReference>
<evidence type="ECO:0000256" key="2">
    <source>
        <dbReference type="ARBA" id="ARBA00023125"/>
    </source>
</evidence>
<dbReference type="InterPro" id="IPR035472">
    <property type="entry name" value="RpiR-like_SIS"/>
</dbReference>
<gene>
    <name evidence="5" type="ORF">SMSK597_0195</name>
</gene>
<dbReference type="SUPFAM" id="SSF46689">
    <property type="entry name" value="Homeodomain-like"/>
    <property type="match status" value="1"/>
</dbReference>
<dbReference type="Pfam" id="PF01418">
    <property type="entry name" value="HTH_6"/>
    <property type="match status" value="1"/>
</dbReference>
<dbReference type="InterPro" id="IPR001347">
    <property type="entry name" value="SIS_dom"/>
</dbReference>
<evidence type="ECO:0000313" key="6">
    <source>
        <dbReference type="Proteomes" id="UP000003316"/>
    </source>
</evidence>
<dbReference type="eggNOG" id="COG1737">
    <property type="taxonomic scope" value="Bacteria"/>
</dbReference>
<reference evidence="5 6" key="1">
    <citation type="submission" date="2010-09" db="EMBL/GenBank/DDBJ databases">
        <authorList>
            <person name="Daugherty S.C."/>
            <person name="Tallon L.J."/>
            <person name="Jones K.M."/>
            <person name="Liu X."/>
            <person name="Kilian M."/>
            <person name="Tettelin H."/>
        </authorList>
    </citation>
    <scope>NUCLEOTIDE SEQUENCE [LARGE SCALE GENOMIC DNA]</scope>
    <source>
        <strain evidence="5 6">SK597</strain>
    </source>
</reference>
<dbReference type="PANTHER" id="PTHR30514:SF1">
    <property type="entry name" value="HTH-TYPE TRANSCRIPTIONAL REGULATOR HEXR-RELATED"/>
    <property type="match status" value="1"/>
</dbReference>
<dbReference type="Proteomes" id="UP000003316">
    <property type="component" value="Unassembled WGS sequence"/>
</dbReference>
<dbReference type="EMBL" id="AEDV01000011">
    <property type="protein sequence ID" value="EFO01296.1"/>
    <property type="molecule type" value="Genomic_DNA"/>
</dbReference>
<dbReference type="RefSeq" id="WP_004237405.1">
    <property type="nucleotide sequence ID" value="NZ_AEDV01000011.1"/>
</dbReference>